<dbReference type="Gene3D" id="3.10.20.90">
    <property type="entry name" value="Phosphatidylinositol 3-kinase Catalytic Subunit, Chain A, domain 1"/>
    <property type="match status" value="1"/>
</dbReference>
<dbReference type="Pfam" id="PF00617">
    <property type="entry name" value="RasGEF"/>
    <property type="match status" value="1"/>
</dbReference>
<accession>L8H9A3</accession>
<dbReference type="Pfam" id="PF00618">
    <property type="entry name" value="RasGEF_N"/>
    <property type="match status" value="1"/>
</dbReference>
<feature type="compositionally biased region" description="Basic residues" evidence="3">
    <location>
        <begin position="128"/>
        <end position="141"/>
    </location>
</feature>
<dbReference type="PROSITE" id="PS00720">
    <property type="entry name" value="RASGEF"/>
    <property type="match status" value="1"/>
</dbReference>
<evidence type="ECO:0000259" key="4">
    <source>
        <dbReference type="PROSITE" id="PS50009"/>
    </source>
</evidence>
<dbReference type="AlphaFoldDB" id="L8H9A3"/>
<dbReference type="InterPro" id="IPR023578">
    <property type="entry name" value="Ras_GEF_dom_sf"/>
</dbReference>
<dbReference type="SMART" id="SM00147">
    <property type="entry name" value="RasGEF"/>
    <property type="match status" value="1"/>
</dbReference>
<dbReference type="KEGG" id="acan:ACA1_385360"/>
<evidence type="ECO:0000313" key="6">
    <source>
        <dbReference type="EMBL" id="ELR21760.1"/>
    </source>
</evidence>
<dbReference type="GO" id="GO:0005085">
    <property type="term" value="F:guanyl-nucleotide exchange factor activity"/>
    <property type="evidence" value="ECO:0007669"/>
    <property type="project" value="UniProtKB-KW"/>
</dbReference>
<feature type="region of interest" description="Disordered" evidence="3">
    <location>
        <begin position="109"/>
        <end position="145"/>
    </location>
</feature>
<dbReference type="EMBL" id="KB007900">
    <property type="protein sequence ID" value="ELR21760.1"/>
    <property type="molecule type" value="Genomic_DNA"/>
</dbReference>
<dbReference type="GO" id="GO:0007265">
    <property type="term" value="P:Ras protein signal transduction"/>
    <property type="evidence" value="ECO:0007669"/>
    <property type="project" value="TreeGrafter"/>
</dbReference>
<protein>
    <submittedName>
        <fullName evidence="6">RasGEF domain containing protein</fullName>
    </submittedName>
</protein>
<dbReference type="RefSeq" id="XP_004347142.1">
    <property type="nucleotide sequence ID" value="XM_004347092.1"/>
</dbReference>
<feature type="domain" description="N-terminal Ras-GEF" evidence="5">
    <location>
        <begin position="447"/>
        <end position="617"/>
    </location>
</feature>
<organism evidence="6 7">
    <name type="scientific">Acanthamoeba castellanii (strain ATCC 30010 / Neff)</name>
    <dbReference type="NCBI Taxonomy" id="1257118"/>
    <lineage>
        <taxon>Eukaryota</taxon>
        <taxon>Amoebozoa</taxon>
        <taxon>Discosea</taxon>
        <taxon>Longamoebia</taxon>
        <taxon>Centramoebida</taxon>
        <taxon>Acanthamoebidae</taxon>
        <taxon>Acanthamoeba</taxon>
    </lineage>
</organism>
<dbReference type="InterPro" id="IPR001895">
    <property type="entry name" value="RASGEF_cat_dom"/>
</dbReference>
<sequence length="891" mass="102053">MEATRFDWGLFIVPTETNPDGLWPDEHRHCGFYELKGQVLAEFRLRPWILKITCNATDVINTLTLTKMRFDPHRTCADAVSLVRSRFPHVSAWEEYDWGLYWNKGKGGGSTMTQKSSMAPDSPMSPLKKSRRRTTITKKEKKKLEEEQQQQLKIAAEKEKQEKEKENPVQEEGAWLVDTERLAAYAGLYMSDDLLELKMKGMGIKVKILSQEAVDFMQFDPMHKVEDILRDMASRVLPDSEKRNYMNYGLYLQRANPDQESSWLQEDKKFNAYKYGPEDCLCYLVRRKPIMVLVYSEKVSAQMTKNEKYATFSRSASRLFNKAQMPIYTHFPVDFMVPVCEVKTQIASKVNAKGEEYELYYRKTPDEVALLDEKLSLHAQQVEAYSRLLFVKNGVFASVEELAGATGDKEEEAKAAQGPGGGGGDGEEGGEEMPDESFKKLAFEEGSTTEVKAGSLSSLIDHLIETPIYEPEYTKAFLLTHHAFTSSRVVLDYLLKRYLTCSEEIERASLPPPAEESKGSTTPEKKDKKDKKKKKEGEGAPTPPPPPEEADGKGRAEKTQRRILYLLKVWVDEYFYDFYDEDQLLERLIEFLNQTMVKEGGTSSALVLHQRILQSIESNTMGTGAKGKQVSMEFAPLPRVPRSLDRPNWFIVDEVELARQLTIRSYELFAAIRLFEFFGQPWSKPSTQHLAPNLMAFIEYFNSISRAVSTALLQQRKIRERVKLLTRFIRTAEELRDLGNYHLLQAFIAGFSNSAVARLQWTKARLPKTSATALQELEELMSMNSSFKQYRVRLTSSNPPAIPYIGVCLQDLTFIEDGNRNKVENLINFSKHKLVYGVISLLERFQKTGYNLQRVEEIQNFLKEPVQLDEKQLYSLSLKVEPRNAGRSDIQ</sequence>
<dbReference type="InterPro" id="IPR008937">
    <property type="entry name" value="Ras-like_GEF"/>
</dbReference>
<proteinExistence type="predicted"/>
<dbReference type="InterPro" id="IPR036964">
    <property type="entry name" value="RASGEF_cat_dom_sf"/>
</dbReference>
<keyword evidence="1 2" id="KW-0344">Guanine-nucleotide releasing factor</keyword>
<keyword evidence="7" id="KW-1185">Reference proteome</keyword>
<dbReference type="SMART" id="SM00229">
    <property type="entry name" value="RasGEFN"/>
    <property type="match status" value="1"/>
</dbReference>
<feature type="domain" description="Ras-GEF" evidence="4">
    <location>
        <begin position="653"/>
        <end position="883"/>
    </location>
</feature>
<dbReference type="Pfam" id="PF16511">
    <property type="entry name" value="FERM_f0"/>
    <property type="match status" value="1"/>
</dbReference>
<evidence type="ECO:0000259" key="5">
    <source>
        <dbReference type="PROSITE" id="PS50212"/>
    </source>
</evidence>
<dbReference type="InterPro" id="IPR032425">
    <property type="entry name" value="FERM_f0"/>
</dbReference>
<feature type="region of interest" description="Disordered" evidence="3">
    <location>
        <begin position="407"/>
        <end position="435"/>
    </location>
</feature>
<dbReference type="STRING" id="1257118.L8H9A3"/>
<dbReference type="PANTHER" id="PTHR23113:SF366">
    <property type="entry name" value="RAS GUANINE NUCLEOTIDE EXCHANGE FACTOR R"/>
    <property type="match status" value="1"/>
</dbReference>
<dbReference type="Gene3D" id="1.20.870.10">
    <property type="entry name" value="Son of sevenless (SoS) protein Chain: S domain 1"/>
    <property type="match status" value="1"/>
</dbReference>
<gene>
    <name evidence="6" type="ORF">ACA1_385360</name>
</gene>
<feature type="region of interest" description="Disordered" evidence="3">
    <location>
        <begin position="509"/>
        <end position="556"/>
    </location>
</feature>
<evidence type="ECO:0000256" key="1">
    <source>
        <dbReference type="ARBA" id="ARBA00022658"/>
    </source>
</evidence>
<dbReference type="Proteomes" id="UP000011083">
    <property type="component" value="Unassembled WGS sequence"/>
</dbReference>
<dbReference type="InterPro" id="IPR019804">
    <property type="entry name" value="Ras_G-nucl-exch_fac_CS"/>
</dbReference>
<dbReference type="GO" id="GO:0005886">
    <property type="term" value="C:plasma membrane"/>
    <property type="evidence" value="ECO:0007669"/>
    <property type="project" value="TreeGrafter"/>
</dbReference>
<dbReference type="PROSITE" id="PS50009">
    <property type="entry name" value="RASGEF_CAT"/>
    <property type="match status" value="1"/>
</dbReference>
<dbReference type="PROSITE" id="PS50212">
    <property type="entry name" value="RASGEF_NTER"/>
    <property type="match status" value="1"/>
</dbReference>
<dbReference type="Gene3D" id="1.10.840.10">
    <property type="entry name" value="Ras guanine-nucleotide exchange factors catalytic domain"/>
    <property type="match status" value="1"/>
</dbReference>
<dbReference type="SUPFAM" id="SSF48366">
    <property type="entry name" value="Ras GEF"/>
    <property type="match status" value="1"/>
</dbReference>
<dbReference type="OrthoDB" id="25179at2759"/>
<evidence type="ECO:0000256" key="3">
    <source>
        <dbReference type="SAM" id="MobiDB-lite"/>
    </source>
</evidence>
<evidence type="ECO:0000313" key="7">
    <source>
        <dbReference type="Proteomes" id="UP000011083"/>
    </source>
</evidence>
<dbReference type="CDD" id="cd00155">
    <property type="entry name" value="RasGEF"/>
    <property type="match status" value="1"/>
</dbReference>
<dbReference type="CDD" id="cd06224">
    <property type="entry name" value="REM"/>
    <property type="match status" value="1"/>
</dbReference>
<dbReference type="GeneID" id="14922672"/>
<dbReference type="InterPro" id="IPR000651">
    <property type="entry name" value="Ras-like_Gua-exchang_fac_N"/>
</dbReference>
<feature type="compositionally biased region" description="Acidic residues" evidence="3">
    <location>
        <begin position="425"/>
        <end position="435"/>
    </location>
</feature>
<name>L8H9A3_ACACF</name>
<dbReference type="PANTHER" id="PTHR23113">
    <property type="entry name" value="GUANINE NUCLEOTIDE EXCHANGE FACTOR"/>
    <property type="match status" value="1"/>
</dbReference>
<feature type="compositionally biased region" description="Basic and acidic residues" evidence="3">
    <location>
        <begin position="515"/>
        <end position="527"/>
    </location>
</feature>
<reference evidence="6 7" key="1">
    <citation type="journal article" date="2013" name="Genome Biol.">
        <title>Genome of Acanthamoeba castellanii highlights extensive lateral gene transfer and early evolution of tyrosine kinase signaling.</title>
        <authorList>
            <person name="Clarke M."/>
            <person name="Lohan A.J."/>
            <person name="Liu B."/>
            <person name="Lagkouvardos I."/>
            <person name="Roy S."/>
            <person name="Zafar N."/>
            <person name="Bertelli C."/>
            <person name="Schilde C."/>
            <person name="Kianianmomeni A."/>
            <person name="Burglin T.R."/>
            <person name="Frech C."/>
            <person name="Turcotte B."/>
            <person name="Kopec K.O."/>
            <person name="Synnott J.M."/>
            <person name="Choo C."/>
            <person name="Paponov I."/>
            <person name="Finkler A."/>
            <person name="Soon Heng Tan C."/>
            <person name="Hutchins A.P."/>
            <person name="Weinmeier T."/>
            <person name="Rattei T."/>
            <person name="Chu J.S."/>
            <person name="Gimenez G."/>
            <person name="Irimia M."/>
            <person name="Rigden D.J."/>
            <person name="Fitzpatrick D.A."/>
            <person name="Lorenzo-Morales J."/>
            <person name="Bateman A."/>
            <person name="Chiu C.H."/>
            <person name="Tang P."/>
            <person name="Hegemann P."/>
            <person name="Fromm H."/>
            <person name="Raoult D."/>
            <person name="Greub G."/>
            <person name="Miranda-Saavedra D."/>
            <person name="Chen N."/>
            <person name="Nash P."/>
            <person name="Ginger M.L."/>
            <person name="Horn M."/>
            <person name="Schaap P."/>
            <person name="Caler L."/>
            <person name="Loftus B."/>
        </authorList>
    </citation>
    <scope>NUCLEOTIDE SEQUENCE [LARGE SCALE GENOMIC DNA]</scope>
    <source>
        <strain evidence="6 7">Neff</strain>
    </source>
</reference>
<evidence type="ECO:0000256" key="2">
    <source>
        <dbReference type="PROSITE-ProRule" id="PRU00168"/>
    </source>
</evidence>
<dbReference type="VEuPathDB" id="AmoebaDB:ACA1_385360"/>